<dbReference type="PANTHER" id="PTHR46889">
    <property type="entry name" value="TRANSPOSASE INSF FOR INSERTION SEQUENCE IS3B-RELATED"/>
    <property type="match status" value="1"/>
</dbReference>
<dbReference type="InterPro" id="IPR036397">
    <property type="entry name" value="RNaseH_sf"/>
</dbReference>
<dbReference type="Proteomes" id="UP000245790">
    <property type="component" value="Unassembled WGS sequence"/>
</dbReference>
<keyword evidence="3" id="KW-1185">Reference proteome</keyword>
<comment type="caution">
    <text evidence="2">The sequence shown here is derived from an EMBL/GenBank/DDBJ whole genome shotgun (WGS) entry which is preliminary data.</text>
</comment>
<accession>A0A316FM09</accession>
<dbReference type="InterPro" id="IPR050900">
    <property type="entry name" value="Transposase_IS3/IS150/IS904"/>
</dbReference>
<dbReference type="GO" id="GO:0003676">
    <property type="term" value="F:nucleic acid binding"/>
    <property type="evidence" value="ECO:0007669"/>
    <property type="project" value="InterPro"/>
</dbReference>
<gene>
    <name evidence="2" type="ORF">C8D97_108233</name>
</gene>
<dbReference type="GO" id="GO:0015074">
    <property type="term" value="P:DNA integration"/>
    <property type="evidence" value="ECO:0007669"/>
    <property type="project" value="InterPro"/>
</dbReference>
<evidence type="ECO:0000313" key="2">
    <source>
        <dbReference type="EMBL" id="PWK49323.1"/>
    </source>
</evidence>
<dbReference type="PANTHER" id="PTHR46889:SF4">
    <property type="entry name" value="TRANSPOSASE INSO FOR INSERTION SEQUENCE ELEMENT IS911B-RELATED"/>
    <property type="match status" value="1"/>
</dbReference>
<proteinExistence type="predicted"/>
<dbReference type="AlphaFoldDB" id="A0A316FM09"/>
<organism evidence="2 3">
    <name type="scientific">Pleionea mediterranea</name>
    <dbReference type="NCBI Taxonomy" id="523701"/>
    <lineage>
        <taxon>Bacteria</taxon>
        <taxon>Pseudomonadati</taxon>
        <taxon>Pseudomonadota</taxon>
        <taxon>Gammaproteobacteria</taxon>
        <taxon>Oceanospirillales</taxon>
        <taxon>Pleioneaceae</taxon>
        <taxon>Pleionea</taxon>
    </lineage>
</organism>
<dbReference type="InterPro" id="IPR012337">
    <property type="entry name" value="RNaseH-like_sf"/>
</dbReference>
<dbReference type="InterPro" id="IPR048020">
    <property type="entry name" value="Transpos_IS3"/>
</dbReference>
<reference evidence="2 3" key="1">
    <citation type="submission" date="2018-05" db="EMBL/GenBank/DDBJ databases">
        <title>Genomic Encyclopedia of Type Strains, Phase IV (KMG-IV): sequencing the most valuable type-strain genomes for metagenomic binning, comparative biology and taxonomic classification.</title>
        <authorList>
            <person name="Goeker M."/>
        </authorList>
    </citation>
    <scope>NUCLEOTIDE SEQUENCE [LARGE SCALE GENOMIC DNA]</scope>
    <source>
        <strain evidence="2 3">DSM 25350</strain>
    </source>
</reference>
<sequence>MRENGILASVVGLYTFNPKRRERYQKVKNLLKLAPPAHQPNQQWVADFTYLKTRERRWVYLATIMDAFSRKIVGWSISHTRDFNFTFAALKMALSRRKITQNLIFHTDQGIEYAGLNFQRALKESGLTPSMSGKGRCLDNPTAESFFHTFKTESFYQKVFDNIKQIRREFVLYIDFYNKQRLHSSIGYLSPEDYETANV</sequence>
<feature type="domain" description="Integrase catalytic" evidence="1">
    <location>
        <begin position="36"/>
        <end position="199"/>
    </location>
</feature>
<name>A0A316FM09_9GAMM</name>
<dbReference type="PROSITE" id="PS50994">
    <property type="entry name" value="INTEGRASE"/>
    <property type="match status" value="1"/>
</dbReference>
<protein>
    <submittedName>
        <fullName evidence="2">Transposase InsO family protein</fullName>
    </submittedName>
</protein>
<dbReference type="InterPro" id="IPR001584">
    <property type="entry name" value="Integrase_cat-core"/>
</dbReference>
<dbReference type="NCBIfam" id="NF033516">
    <property type="entry name" value="transpos_IS3"/>
    <property type="match status" value="1"/>
</dbReference>
<dbReference type="Gene3D" id="3.30.420.10">
    <property type="entry name" value="Ribonuclease H-like superfamily/Ribonuclease H"/>
    <property type="match status" value="1"/>
</dbReference>
<evidence type="ECO:0000313" key="3">
    <source>
        <dbReference type="Proteomes" id="UP000245790"/>
    </source>
</evidence>
<dbReference type="Pfam" id="PF13333">
    <property type="entry name" value="rve_2"/>
    <property type="match status" value="1"/>
</dbReference>
<dbReference type="Pfam" id="PF00665">
    <property type="entry name" value="rve"/>
    <property type="match status" value="1"/>
</dbReference>
<dbReference type="SUPFAM" id="SSF53098">
    <property type="entry name" value="Ribonuclease H-like"/>
    <property type="match status" value="1"/>
</dbReference>
<dbReference type="EMBL" id="QGGU01000008">
    <property type="protein sequence ID" value="PWK49323.1"/>
    <property type="molecule type" value="Genomic_DNA"/>
</dbReference>
<evidence type="ECO:0000259" key="1">
    <source>
        <dbReference type="PROSITE" id="PS50994"/>
    </source>
</evidence>